<reference evidence="1 2" key="1">
    <citation type="journal article" date="2018" name="PLoS Genet.">
        <title>Population sequencing reveals clonal diversity and ancestral inbreeding in the grapevine cultivar Chardonnay.</title>
        <authorList>
            <person name="Roach M.J."/>
            <person name="Johnson D.L."/>
            <person name="Bohlmann J."/>
            <person name="van Vuuren H.J."/>
            <person name="Jones S.J."/>
            <person name="Pretorius I.S."/>
            <person name="Schmidt S.A."/>
            <person name="Borneman A.R."/>
        </authorList>
    </citation>
    <scope>NUCLEOTIDE SEQUENCE [LARGE SCALE GENOMIC DNA]</scope>
    <source>
        <strain evidence="2">cv. Chardonnay</strain>
        <tissue evidence="1">Leaf</tissue>
    </source>
</reference>
<protein>
    <submittedName>
        <fullName evidence="1">Uncharacterized protein</fullName>
    </submittedName>
</protein>
<sequence>MSLHSFSPTSQLLHSNAFPAAQSPPPTSVFATNKGIILADFVGLYCKSRRARPRIGVSGHRRFHKFSAGKFGTINAVLDLDRIKNAAEQSSSRSDSKPKVKDIKVFKTQKAGSTGMFLSLKGFHGASLKVANVPNGPSALRKA</sequence>
<dbReference type="Proteomes" id="UP000288805">
    <property type="component" value="Unassembled WGS sequence"/>
</dbReference>
<accession>A0A438DKD9</accession>
<name>A0A438DKD9_VITVI</name>
<proteinExistence type="predicted"/>
<dbReference type="AlphaFoldDB" id="A0A438DKD9"/>
<gene>
    <name evidence="1" type="ORF">CK203_090579</name>
</gene>
<evidence type="ECO:0000313" key="2">
    <source>
        <dbReference type="Proteomes" id="UP000288805"/>
    </source>
</evidence>
<comment type="caution">
    <text evidence="1">The sequence shown here is derived from an EMBL/GenBank/DDBJ whole genome shotgun (WGS) entry which is preliminary data.</text>
</comment>
<organism evidence="1 2">
    <name type="scientific">Vitis vinifera</name>
    <name type="common">Grape</name>
    <dbReference type="NCBI Taxonomy" id="29760"/>
    <lineage>
        <taxon>Eukaryota</taxon>
        <taxon>Viridiplantae</taxon>
        <taxon>Streptophyta</taxon>
        <taxon>Embryophyta</taxon>
        <taxon>Tracheophyta</taxon>
        <taxon>Spermatophyta</taxon>
        <taxon>Magnoliopsida</taxon>
        <taxon>eudicotyledons</taxon>
        <taxon>Gunneridae</taxon>
        <taxon>Pentapetalae</taxon>
        <taxon>rosids</taxon>
        <taxon>Vitales</taxon>
        <taxon>Vitaceae</taxon>
        <taxon>Viteae</taxon>
        <taxon>Vitis</taxon>
    </lineage>
</organism>
<dbReference type="EMBL" id="QGNW01001588">
    <property type="protein sequence ID" value="RVW35944.1"/>
    <property type="molecule type" value="Genomic_DNA"/>
</dbReference>
<evidence type="ECO:0000313" key="1">
    <source>
        <dbReference type="EMBL" id="RVW35944.1"/>
    </source>
</evidence>